<accession>A0A974BJ06</accession>
<keyword evidence="5" id="KW-0378">Hydrolase</keyword>
<dbReference type="InterPro" id="IPR008947">
    <property type="entry name" value="PLipase_C/P1_nuclease_dom_sf"/>
</dbReference>
<gene>
    <name evidence="9" type="ORF">HZF24_07465</name>
</gene>
<evidence type="ECO:0000256" key="1">
    <source>
        <dbReference type="ARBA" id="ARBA00012018"/>
    </source>
</evidence>
<feature type="domain" description="Zn-dependent PLC" evidence="8">
    <location>
        <begin position="21"/>
        <end position="237"/>
    </location>
</feature>
<dbReference type="GO" id="GO:0034480">
    <property type="term" value="F:phosphatidylcholine phospholipase C activity"/>
    <property type="evidence" value="ECO:0007669"/>
    <property type="project" value="UniProtKB-EC"/>
</dbReference>
<evidence type="ECO:0000259" key="8">
    <source>
        <dbReference type="PROSITE" id="PS51346"/>
    </source>
</evidence>
<evidence type="ECO:0000256" key="3">
    <source>
        <dbReference type="ARBA" id="ARBA00022723"/>
    </source>
</evidence>
<organism evidence="9 10">
    <name type="scientific">Sedimentibacter hydroxybenzoicus DSM 7310</name>
    <dbReference type="NCBI Taxonomy" id="1123245"/>
    <lineage>
        <taxon>Bacteria</taxon>
        <taxon>Bacillati</taxon>
        <taxon>Bacillota</taxon>
        <taxon>Tissierellia</taxon>
        <taxon>Sedimentibacter</taxon>
    </lineage>
</organism>
<dbReference type="GO" id="GO:0008270">
    <property type="term" value="F:zinc ion binding"/>
    <property type="evidence" value="ECO:0007669"/>
    <property type="project" value="InterPro"/>
</dbReference>
<evidence type="ECO:0000256" key="2">
    <source>
        <dbReference type="ARBA" id="ARBA00018391"/>
    </source>
</evidence>
<evidence type="ECO:0000313" key="10">
    <source>
        <dbReference type="Proteomes" id="UP000611629"/>
    </source>
</evidence>
<dbReference type="CDD" id="cd11009">
    <property type="entry name" value="Zn_dep_PLPC"/>
    <property type="match status" value="1"/>
</dbReference>
<keyword evidence="6" id="KW-0862">Zinc</keyword>
<evidence type="ECO:0000313" key="9">
    <source>
        <dbReference type="EMBL" id="NYB73978.1"/>
    </source>
</evidence>
<dbReference type="InterPro" id="IPR029002">
    <property type="entry name" value="PLPC/GPLD1"/>
</dbReference>
<dbReference type="Gene3D" id="1.10.575.10">
    <property type="entry name" value="P1 Nuclease"/>
    <property type="match status" value="1"/>
</dbReference>
<dbReference type="PROSITE" id="PS51346">
    <property type="entry name" value="PROKAR_ZN_DEPEND_PLPC_2"/>
    <property type="match status" value="1"/>
</dbReference>
<reference evidence="9" key="1">
    <citation type="submission" date="2020-07" db="EMBL/GenBank/DDBJ databases">
        <title>Genomic analysis of a strain of Sedimentibacter Hydroxybenzoicus DSM7310.</title>
        <authorList>
            <person name="Ma S."/>
        </authorList>
    </citation>
    <scope>NUCLEOTIDE SEQUENCE</scope>
    <source>
        <strain evidence="9">DSM 7310</strain>
    </source>
</reference>
<dbReference type="InterPro" id="IPR001531">
    <property type="entry name" value="Zn_PLipaseC"/>
</dbReference>
<dbReference type="Proteomes" id="UP000611629">
    <property type="component" value="Unassembled WGS sequence"/>
</dbReference>
<keyword evidence="10" id="KW-1185">Reference proteome</keyword>
<protein>
    <recommendedName>
        <fullName evidence="2">Phospholipase C</fullName>
        <ecNumber evidence="1">3.1.4.3</ecNumber>
    </recommendedName>
    <alternativeName>
        <fullName evidence="7">Phosphatidylcholine cholinephosphohydrolase</fullName>
    </alternativeName>
</protein>
<comment type="caution">
    <text evidence="9">The sequence shown here is derived from an EMBL/GenBank/DDBJ whole genome shotgun (WGS) entry which is preliminary data.</text>
</comment>
<dbReference type="RefSeq" id="WP_179237667.1">
    <property type="nucleotide sequence ID" value="NZ_JACBNQ010000005.1"/>
</dbReference>
<dbReference type="SUPFAM" id="SSF48537">
    <property type="entry name" value="Phospholipase C/P1 nuclease"/>
    <property type="match status" value="1"/>
</dbReference>
<evidence type="ECO:0000256" key="6">
    <source>
        <dbReference type="ARBA" id="ARBA00022833"/>
    </source>
</evidence>
<dbReference type="SMART" id="SM00770">
    <property type="entry name" value="Zn_dep_PLPC"/>
    <property type="match status" value="1"/>
</dbReference>
<dbReference type="EMBL" id="JACBNQ010000005">
    <property type="protein sequence ID" value="NYB73978.1"/>
    <property type="molecule type" value="Genomic_DNA"/>
</dbReference>
<dbReference type="EC" id="3.1.4.3" evidence="1"/>
<keyword evidence="4" id="KW-0732">Signal</keyword>
<dbReference type="Pfam" id="PF00882">
    <property type="entry name" value="Zn_dep_PLPC"/>
    <property type="match status" value="1"/>
</dbReference>
<sequence length="246" mass="28902">MSTIEKSYSYLYKKVVKAVNPLKKKVIKTECIVHKFINDQAVEILRNDGHTAVYNIVSKYIEDINEGAVWADQDFKSSNHFYNPKIQRGLYGSSNARIECITYYRRAIKEYFKGDIKNAMFYLGAACHLIQDLTIPQHANIELLNNHRAYENWVIKMYNKHRRFKVERGGIYLDSLEYYINLNTHKAIETYKMYSGLKNEAMKFYKITSISLVMAQKTTSGLMNNFFYDIQRLKAINQMRRGEPLI</sequence>
<evidence type="ECO:0000256" key="7">
    <source>
        <dbReference type="ARBA" id="ARBA00031285"/>
    </source>
</evidence>
<keyword evidence="3" id="KW-0479">Metal-binding</keyword>
<evidence type="ECO:0000256" key="4">
    <source>
        <dbReference type="ARBA" id="ARBA00022729"/>
    </source>
</evidence>
<name>A0A974BJ06_SEDHY</name>
<evidence type="ECO:0000256" key="5">
    <source>
        <dbReference type="ARBA" id="ARBA00022801"/>
    </source>
</evidence>
<proteinExistence type="predicted"/>
<dbReference type="AlphaFoldDB" id="A0A974BJ06"/>